<dbReference type="Gene3D" id="1.25.40.10">
    <property type="entry name" value="Tetratricopeptide repeat domain"/>
    <property type="match status" value="1"/>
</dbReference>
<dbReference type="AlphaFoldDB" id="A0A363UPL2"/>
<feature type="region of interest" description="Disordered" evidence="2">
    <location>
        <begin position="179"/>
        <end position="203"/>
    </location>
</feature>
<dbReference type="PROSITE" id="PS50005">
    <property type="entry name" value="TPR"/>
    <property type="match status" value="1"/>
</dbReference>
<dbReference type="SMART" id="SM00028">
    <property type="entry name" value="TPR"/>
    <property type="match status" value="2"/>
</dbReference>
<feature type="region of interest" description="Disordered" evidence="2">
    <location>
        <begin position="21"/>
        <end position="90"/>
    </location>
</feature>
<keyword evidence="4" id="KW-1185">Reference proteome</keyword>
<dbReference type="PROSITE" id="PS51257">
    <property type="entry name" value="PROKAR_LIPOPROTEIN"/>
    <property type="match status" value="1"/>
</dbReference>
<dbReference type="EMBL" id="QEQK01000002">
    <property type="protein sequence ID" value="PWN57411.1"/>
    <property type="molecule type" value="Genomic_DNA"/>
</dbReference>
<organism evidence="3 4">
    <name type="scientific">Abyssibacter profundi</name>
    <dbReference type="NCBI Taxonomy" id="2182787"/>
    <lineage>
        <taxon>Bacteria</taxon>
        <taxon>Pseudomonadati</taxon>
        <taxon>Pseudomonadota</taxon>
        <taxon>Gammaproteobacteria</taxon>
        <taxon>Chromatiales</taxon>
        <taxon>Oceanococcaceae</taxon>
        <taxon>Abyssibacter</taxon>
    </lineage>
</organism>
<accession>A0A363UPL2</accession>
<dbReference type="Proteomes" id="UP000251800">
    <property type="component" value="Unassembled WGS sequence"/>
</dbReference>
<dbReference type="OrthoDB" id="6196966at2"/>
<sequence>MKSFYLVGLLTCLLSACGSLRQQGQREPVWPYPEPPVVEDSRSEREPQRQSPPWTRPSEPEPSPEINDWPEATPIPEPSAPEFSGPRNLRDVAGPAAIALADQAATQRAQGDLQGAAAQLERALRIEPRNPFLWLLLGQIHLEQSDTEQARQMARRARSLASGNPYVTGPAWRIAEAAWRAEGHTDQADQAARSAEQAERSQT</sequence>
<protein>
    <submittedName>
        <fullName evidence="3">Uncharacterized protein</fullName>
    </submittedName>
</protein>
<keyword evidence="1" id="KW-0802">TPR repeat</keyword>
<evidence type="ECO:0000313" key="4">
    <source>
        <dbReference type="Proteomes" id="UP000251800"/>
    </source>
</evidence>
<evidence type="ECO:0000256" key="2">
    <source>
        <dbReference type="SAM" id="MobiDB-lite"/>
    </source>
</evidence>
<dbReference type="InterPro" id="IPR019734">
    <property type="entry name" value="TPR_rpt"/>
</dbReference>
<name>A0A363UPL2_9GAMM</name>
<evidence type="ECO:0000256" key="1">
    <source>
        <dbReference type="PROSITE-ProRule" id="PRU00339"/>
    </source>
</evidence>
<feature type="compositionally biased region" description="Basic and acidic residues" evidence="2">
    <location>
        <begin position="39"/>
        <end position="48"/>
    </location>
</feature>
<proteinExistence type="predicted"/>
<comment type="caution">
    <text evidence="3">The sequence shown here is derived from an EMBL/GenBank/DDBJ whole genome shotgun (WGS) entry which is preliminary data.</text>
</comment>
<reference evidence="3 4" key="1">
    <citation type="submission" date="2018-05" db="EMBL/GenBank/DDBJ databases">
        <title>Abyssibacter profundi OUC007T gen. nov., sp. nov, a marine bacterium isolated from seawater of the Mariana Trench.</title>
        <authorList>
            <person name="Zhou S."/>
        </authorList>
    </citation>
    <scope>NUCLEOTIDE SEQUENCE [LARGE SCALE GENOMIC DNA]</scope>
    <source>
        <strain evidence="3 4">OUC007</strain>
    </source>
</reference>
<feature type="repeat" description="TPR" evidence="1">
    <location>
        <begin position="97"/>
        <end position="130"/>
    </location>
</feature>
<dbReference type="SUPFAM" id="SSF48452">
    <property type="entry name" value="TPR-like"/>
    <property type="match status" value="1"/>
</dbReference>
<dbReference type="RefSeq" id="WP_109718914.1">
    <property type="nucleotide sequence ID" value="NZ_QEQK01000002.1"/>
</dbReference>
<dbReference type="InterPro" id="IPR011990">
    <property type="entry name" value="TPR-like_helical_dom_sf"/>
</dbReference>
<gene>
    <name evidence="3" type="ORF">DEH80_02655</name>
</gene>
<evidence type="ECO:0000313" key="3">
    <source>
        <dbReference type="EMBL" id="PWN57411.1"/>
    </source>
</evidence>
<dbReference type="Pfam" id="PF14559">
    <property type="entry name" value="TPR_19"/>
    <property type="match status" value="1"/>
</dbReference>